<protein>
    <submittedName>
        <fullName evidence="1">Uncharacterized protein</fullName>
    </submittedName>
</protein>
<proteinExistence type="predicted"/>
<dbReference type="Gene3D" id="3.50.50.60">
    <property type="entry name" value="FAD/NAD(P)-binding domain"/>
    <property type="match status" value="1"/>
</dbReference>
<sequence>MLATGYGPEFPYLLDGGALHAADLPPHRGGIATSAPGLGFMGIEFQRRLSSKTLRGVGRDADFVLRRVRR</sequence>
<organism evidence="1 2">
    <name type="scientific">Streptomyces arboris</name>
    <dbReference type="NCBI Taxonomy" id="2600619"/>
    <lineage>
        <taxon>Bacteria</taxon>
        <taxon>Bacillati</taxon>
        <taxon>Actinomycetota</taxon>
        <taxon>Actinomycetes</taxon>
        <taxon>Kitasatosporales</taxon>
        <taxon>Streptomycetaceae</taxon>
        <taxon>Streptomyces</taxon>
    </lineage>
</organism>
<dbReference type="EMBL" id="VYUA01000013">
    <property type="protein sequence ID" value="KAB2591435.1"/>
    <property type="molecule type" value="Genomic_DNA"/>
</dbReference>
<evidence type="ECO:0000313" key="2">
    <source>
        <dbReference type="Proteomes" id="UP000326907"/>
    </source>
</evidence>
<reference evidence="1 2" key="1">
    <citation type="submission" date="2019-09" db="EMBL/GenBank/DDBJ databases">
        <authorList>
            <person name="Liu P."/>
        </authorList>
    </citation>
    <scope>NUCLEOTIDE SEQUENCE [LARGE SCALE GENOMIC DNA]</scope>
    <source>
        <strain evidence="1 2">TRM68085</strain>
    </source>
</reference>
<accession>A0A5N5EKT2</accession>
<dbReference type="AlphaFoldDB" id="A0A5N5EKT2"/>
<dbReference type="Proteomes" id="UP000326907">
    <property type="component" value="Unassembled WGS sequence"/>
</dbReference>
<gene>
    <name evidence="1" type="ORF">F5983_16705</name>
</gene>
<dbReference type="RefSeq" id="WP_151511023.1">
    <property type="nucleotide sequence ID" value="NZ_JBMVCA010000004.1"/>
</dbReference>
<dbReference type="InterPro" id="IPR036188">
    <property type="entry name" value="FAD/NAD-bd_sf"/>
</dbReference>
<keyword evidence="2" id="KW-1185">Reference proteome</keyword>
<evidence type="ECO:0000313" key="1">
    <source>
        <dbReference type="EMBL" id="KAB2591435.1"/>
    </source>
</evidence>
<comment type="caution">
    <text evidence="1">The sequence shown here is derived from an EMBL/GenBank/DDBJ whole genome shotgun (WGS) entry which is preliminary data.</text>
</comment>
<name>A0A5N5EKT2_9ACTN</name>